<evidence type="ECO:0000256" key="1">
    <source>
        <dbReference type="ARBA" id="ARBA00004606"/>
    </source>
</evidence>
<dbReference type="InterPro" id="IPR001254">
    <property type="entry name" value="Trypsin_dom"/>
</dbReference>
<gene>
    <name evidence="10" type="primary">Dgri\GH21133</name>
    <name evidence="10" type="ORF">Dgri_GH21133</name>
</gene>
<evidence type="ECO:0000256" key="3">
    <source>
        <dbReference type="ARBA" id="ARBA00022801"/>
    </source>
</evidence>
<proteinExistence type="predicted"/>
<keyword evidence="4 7" id="KW-0720">Serine protease</keyword>
<dbReference type="GO" id="GO:0016020">
    <property type="term" value="C:membrane"/>
    <property type="evidence" value="ECO:0007669"/>
    <property type="project" value="UniProtKB-SubCell"/>
</dbReference>
<feature type="signal peptide" evidence="8">
    <location>
        <begin position="1"/>
        <end position="18"/>
    </location>
</feature>
<dbReference type="GO" id="GO:0006508">
    <property type="term" value="P:proteolysis"/>
    <property type="evidence" value="ECO:0007669"/>
    <property type="project" value="UniProtKB-KW"/>
</dbReference>
<keyword evidence="3 7" id="KW-0378">Hydrolase</keyword>
<dbReference type="PANTHER" id="PTHR24252:SF18">
    <property type="entry name" value="OVOCHYMASE 1"/>
    <property type="match status" value="1"/>
</dbReference>
<dbReference type="OrthoDB" id="10012881at2759"/>
<keyword evidence="8" id="KW-0732">Signal</keyword>
<evidence type="ECO:0000256" key="5">
    <source>
        <dbReference type="ARBA" id="ARBA00022968"/>
    </source>
</evidence>
<keyword evidence="5" id="KW-0812">Transmembrane</keyword>
<dbReference type="InterPro" id="IPR018114">
    <property type="entry name" value="TRYPSIN_HIS"/>
</dbReference>
<dbReference type="MEROPS" id="S01.B37"/>
<dbReference type="SMR" id="B4J6B1"/>
<reference evidence="10 11" key="1">
    <citation type="journal article" date="2007" name="Nature">
        <title>Evolution of genes and genomes on the Drosophila phylogeny.</title>
        <authorList>
            <consortium name="Drosophila 12 Genomes Consortium"/>
            <person name="Clark A.G."/>
            <person name="Eisen M.B."/>
            <person name="Smith D.R."/>
            <person name="Bergman C.M."/>
            <person name="Oliver B."/>
            <person name="Markow T.A."/>
            <person name="Kaufman T.C."/>
            <person name="Kellis M."/>
            <person name="Gelbart W."/>
            <person name="Iyer V.N."/>
            <person name="Pollard D.A."/>
            <person name="Sackton T.B."/>
            <person name="Larracuente A.M."/>
            <person name="Singh N.D."/>
            <person name="Abad J.P."/>
            <person name="Abt D.N."/>
            <person name="Adryan B."/>
            <person name="Aguade M."/>
            <person name="Akashi H."/>
            <person name="Anderson W.W."/>
            <person name="Aquadro C.F."/>
            <person name="Ardell D.H."/>
            <person name="Arguello R."/>
            <person name="Artieri C.G."/>
            <person name="Barbash D.A."/>
            <person name="Barker D."/>
            <person name="Barsanti P."/>
            <person name="Batterham P."/>
            <person name="Batzoglou S."/>
            <person name="Begun D."/>
            <person name="Bhutkar A."/>
            <person name="Blanco E."/>
            <person name="Bosak S.A."/>
            <person name="Bradley R.K."/>
            <person name="Brand A.D."/>
            <person name="Brent M.R."/>
            <person name="Brooks A.N."/>
            <person name="Brown R.H."/>
            <person name="Butlin R.K."/>
            <person name="Caggese C."/>
            <person name="Calvi B.R."/>
            <person name="Bernardo de Carvalho A."/>
            <person name="Caspi A."/>
            <person name="Castrezana S."/>
            <person name="Celniker S.E."/>
            <person name="Chang J.L."/>
            <person name="Chapple C."/>
            <person name="Chatterji S."/>
            <person name="Chinwalla A."/>
            <person name="Civetta A."/>
            <person name="Clifton S.W."/>
            <person name="Comeron J.M."/>
            <person name="Costello J.C."/>
            <person name="Coyne J.A."/>
            <person name="Daub J."/>
            <person name="David R.G."/>
            <person name="Delcher A.L."/>
            <person name="Delehaunty K."/>
            <person name="Do C.B."/>
            <person name="Ebling H."/>
            <person name="Edwards K."/>
            <person name="Eickbush T."/>
            <person name="Evans J.D."/>
            <person name="Filipski A."/>
            <person name="Findeiss S."/>
            <person name="Freyhult E."/>
            <person name="Fulton L."/>
            <person name="Fulton R."/>
            <person name="Garcia A.C."/>
            <person name="Gardiner A."/>
            <person name="Garfield D.A."/>
            <person name="Garvin B.E."/>
            <person name="Gibson G."/>
            <person name="Gilbert D."/>
            <person name="Gnerre S."/>
            <person name="Godfrey J."/>
            <person name="Good R."/>
            <person name="Gotea V."/>
            <person name="Gravely B."/>
            <person name="Greenberg A.J."/>
            <person name="Griffiths-Jones S."/>
            <person name="Gross S."/>
            <person name="Guigo R."/>
            <person name="Gustafson E.A."/>
            <person name="Haerty W."/>
            <person name="Hahn M.W."/>
            <person name="Halligan D.L."/>
            <person name="Halpern A.L."/>
            <person name="Halter G.M."/>
            <person name="Han M.V."/>
            <person name="Heger A."/>
            <person name="Hillier L."/>
            <person name="Hinrichs A.S."/>
            <person name="Holmes I."/>
            <person name="Hoskins R.A."/>
            <person name="Hubisz M.J."/>
            <person name="Hultmark D."/>
            <person name="Huntley M.A."/>
            <person name="Jaffe D.B."/>
            <person name="Jagadeeshan S."/>
            <person name="Jeck W.R."/>
            <person name="Johnson J."/>
            <person name="Jones C.D."/>
            <person name="Jordan W.C."/>
            <person name="Karpen G.H."/>
            <person name="Kataoka E."/>
            <person name="Keightley P.D."/>
            <person name="Kheradpour P."/>
            <person name="Kirkness E.F."/>
            <person name="Koerich L.B."/>
            <person name="Kristiansen K."/>
            <person name="Kudrna D."/>
            <person name="Kulathinal R.J."/>
            <person name="Kumar S."/>
            <person name="Kwok R."/>
            <person name="Lander E."/>
            <person name="Langley C.H."/>
            <person name="Lapoint R."/>
            <person name="Lazzaro B.P."/>
            <person name="Lee S.J."/>
            <person name="Levesque L."/>
            <person name="Li R."/>
            <person name="Lin C.F."/>
            <person name="Lin M.F."/>
            <person name="Lindblad-Toh K."/>
            <person name="Llopart A."/>
            <person name="Long M."/>
            <person name="Low L."/>
            <person name="Lozovsky E."/>
            <person name="Lu J."/>
            <person name="Luo M."/>
            <person name="Machado C.A."/>
            <person name="Makalowski W."/>
            <person name="Marzo M."/>
            <person name="Matsuda M."/>
            <person name="Matzkin L."/>
            <person name="McAllister B."/>
            <person name="McBride C.S."/>
            <person name="McKernan B."/>
            <person name="McKernan K."/>
            <person name="Mendez-Lago M."/>
            <person name="Minx P."/>
            <person name="Mollenhauer M.U."/>
            <person name="Montooth K."/>
            <person name="Mount S.M."/>
            <person name="Mu X."/>
            <person name="Myers E."/>
            <person name="Negre B."/>
            <person name="Newfeld S."/>
            <person name="Nielsen R."/>
            <person name="Noor M.A."/>
            <person name="O'Grady P."/>
            <person name="Pachter L."/>
            <person name="Papaceit M."/>
            <person name="Parisi M.J."/>
            <person name="Parisi M."/>
            <person name="Parts L."/>
            <person name="Pedersen J.S."/>
            <person name="Pesole G."/>
            <person name="Phillippy A.M."/>
            <person name="Ponting C.P."/>
            <person name="Pop M."/>
            <person name="Porcelli D."/>
            <person name="Powell J.R."/>
            <person name="Prohaska S."/>
            <person name="Pruitt K."/>
            <person name="Puig M."/>
            <person name="Quesneville H."/>
            <person name="Ram K.R."/>
            <person name="Rand D."/>
            <person name="Rasmussen M.D."/>
            <person name="Reed L.K."/>
            <person name="Reenan R."/>
            <person name="Reily A."/>
            <person name="Remington K.A."/>
            <person name="Rieger T.T."/>
            <person name="Ritchie M.G."/>
            <person name="Robin C."/>
            <person name="Rogers Y.H."/>
            <person name="Rohde C."/>
            <person name="Rozas J."/>
            <person name="Rubenfield M.J."/>
            <person name="Ruiz A."/>
            <person name="Russo S."/>
            <person name="Salzberg S.L."/>
            <person name="Sanchez-Gracia A."/>
            <person name="Saranga D.J."/>
            <person name="Sato H."/>
            <person name="Schaeffer S.W."/>
            <person name="Schatz M.C."/>
            <person name="Schlenke T."/>
            <person name="Schwartz R."/>
            <person name="Segarra C."/>
            <person name="Singh R.S."/>
            <person name="Sirot L."/>
            <person name="Sirota M."/>
            <person name="Sisneros N.B."/>
            <person name="Smith C.D."/>
            <person name="Smith T.F."/>
            <person name="Spieth J."/>
            <person name="Stage D.E."/>
            <person name="Stark A."/>
            <person name="Stephan W."/>
            <person name="Strausberg R.L."/>
            <person name="Strempel S."/>
            <person name="Sturgill D."/>
            <person name="Sutton G."/>
            <person name="Sutton G.G."/>
            <person name="Tao W."/>
            <person name="Teichmann S."/>
            <person name="Tobari Y.N."/>
            <person name="Tomimura Y."/>
            <person name="Tsolas J.M."/>
            <person name="Valente V.L."/>
            <person name="Venter E."/>
            <person name="Venter J.C."/>
            <person name="Vicario S."/>
            <person name="Vieira F.G."/>
            <person name="Vilella A.J."/>
            <person name="Villasante A."/>
            <person name="Walenz B."/>
            <person name="Wang J."/>
            <person name="Wasserman M."/>
            <person name="Watts T."/>
            <person name="Wilson D."/>
            <person name="Wilson R.K."/>
            <person name="Wing R.A."/>
            <person name="Wolfner M.F."/>
            <person name="Wong A."/>
            <person name="Wong G.K."/>
            <person name="Wu C.I."/>
            <person name="Wu G."/>
            <person name="Yamamoto D."/>
            <person name="Yang H.P."/>
            <person name="Yang S.P."/>
            <person name="Yorke J.A."/>
            <person name="Yoshida K."/>
            <person name="Zdobnov E."/>
            <person name="Zhang P."/>
            <person name="Zhang Y."/>
            <person name="Zimin A.V."/>
            <person name="Baldwin J."/>
            <person name="Abdouelleil A."/>
            <person name="Abdulkadir J."/>
            <person name="Abebe A."/>
            <person name="Abera B."/>
            <person name="Abreu J."/>
            <person name="Acer S.C."/>
            <person name="Aftuck L."/>
            <person name="Alexander A."/>
            <person name="An P."/>
            <person name="Anderson E."/>
            <person name="Anderson S."/>
            <person name="Arachi H."/>
            <person name="Azer M."/>
            <person name="Bachantsang P."/>
            <person name="Barry A."/>
            <person name="Bayul T."/>
            <person name="Berlin A."/>
            <person name="Bessette D."/>
            <person name="Bloom T."/>
            <person name="Blye J."/>
            <person name="Boguslavskiy L."/>
            <person name="Bonnet C."/>
            <person name="Boukhgalter B."/>
            <person name="Bourzgui I."/>
            <person name="Brown A."/>
            <person name="Cahill P."/>
            <person name="Channer S."/>
            <person name="Cheshatsang Y."/>
            <person name="Chuda L."/>
            <person name="Citroen M."/>
            <person name="Collymore A."/>
            <person name="Cooke P."/>
            <person name="Costello M."/>
            <person name="D'Aco K."/>
            <person name="Daza R."/>
            <person name="De Haan G."/>
            <person name="DeGray S."/>
            <person name="DeMaso C."/>
            <person name="Dhargay N."/>
            <person name="Dooley K."/>
            <person name="Dooley E."/>
            <person name="Doricent M."/>
            <person name="Dorje P."/>
            <person name="Dorjee K."/>
            <person name="Dupes A."/>
            <person name="Elong R."/>
            <person name="Falk J."/>
            <person name="Farina A."/>
            <person name="Faro S."/>
            <person name="Ferguson D."/>
            <person name="Fisher S."/>
            <person name="Foley C.D."/>
            <person name="Franke A."/>
            <person name="Friedrich D."/>
            <person name="Gadbois L."/>
            <person name="Gearin G."/>
            <person name="Gearin C.R."/>
            <person name="Giannoukos G."/>
            <person name="Goode T."/>
            <person name="Graham J."/>
            <person name="Grandbois E."/>
            <person name="Grewal S."/>
            <person name="Gyaltsen K."/>
            <person name="Hafez N."/>
            <person name="Hagos B."/>
            <person name="Hall J."/>
            <person name="Henson C."/>
            <person name="Hollinger A."/>
            <person name="Honan T."/>
            <person name="Huard M.D."/>
            <person name="Hughes L."/>
            <person name="Hurhula B."/>
            <person name="Husby M.E."/>
            <person name="Kamat A."/>
            <person name="Kanga B."/>
            <person name="Kashin S."/>
            <person name="Khazanovich D."/>
            <person name="Kisner P."/>
            <person name="Lance K."/>
            <person name="Lara M."/>
            <person name="Lee W."/>
            <person name="Lennon N."/>
            <person name="Letendre F."/>
            <person name="LeVine R."/>
            <person name="Lipovsky A."/>
            <person name="Liu X."/>
            <person name="Liu J."/>
            <person name="Liu S."/>
            <person name="Lokyitsang T."/>
            <person name="Lokyitsang Y."/>
            <person name="Lubonja R."/>
            <person name="Lui A."/>
            <person name="MacDonald P."/>
            <person name="Magnisalis V."/>
            <person name="Maru K."/>
            <person name="Matthews C."/>
            <person name="McCusker W."/>
            <person name="McDonough S."/>
            <person name="Mehta T."/>
            <person name="Meldrim J."/>
            <person name="Meneus L."/>
            <person name="Mihai O."/>
            <person name="Mihalev A."/>
            <person name="Mihova T."/>
            <person name="Mittelman R."/>
            <person name="Mlenga V."/>
            <person name="Montmayeur A."/>
            <person name="Mulrain L."/>
            <person name="Navidi A."/>
            <person name="Naylor J."/>
            <person name="Negash T."/>
            <person name="Nguyen T."/>
            <person name="Nguyen N."/>
            <person name="Nicol R."/>
            <person name="Norbu C."/>
            <person name="Norbu N."/>
            <person name="Novod N."/>
            <person name="O'Neill B."/>
            <person name="Osman S."/>
            <person name="Markiewicz E."/>
            <person name="Oyono O.L."/>
            <person name="Patti C."/>
            <person name="Phunkhang P."/>
            <person name="Pierre F."/>
            <person name="Priest M."/>
            <person name="Raghuraman S."/>
            <person name="Rege F."/>
            <person name="Reyes R."/>
            <person name="Rise C."/>
            <person name="Rogov P."/>
            <person name="Ross K."/>
            <person name="Ryan E."/>
            <person name="Settipalli S."/>
            <person name="Shea T."/>
            <person name="Sherpa N."/>
            <person name="Shi L."/>
            <person name="Shih D."/>
            <person name="Sparrow T."/>
            <person name="Spaulding J."/>
            <person name="Stalker J."/>
            <person name="Stange-Thomann N."/>
            <person name="Stavropoulos S."/>
            <person name="Stone C."/>
            <person name="Strader C."/>
            <person name="Tesfaye S."/>
            <person name="Thomson T."/>
            <person name="Thoulutsang Y."/>
            <person name="Thoulutsang D."/>
            <person name="Topham K."/>
            <person name="Topping I."/>
            <person name="Tsamla T."/>
            <person name="Vassiliev H."/>
            <person name="Vo A."/>
            <person name="Wangchuk T."/>
            <person name="Wangdi T."/>
            <person name="Weiand M."/>
            <person name="Wilkinson J."/>
            <person name="Wilson A."/>
            <person name="Yadav S."/>
            <person name="Young G."/>
            <person name="Yu Q."/>
            <person name="Zembek L."/>
            <person name="Zhong D."/>
            <person name="Zimmer A."/>
            <person name="Zwirko Z."/>
            <person name="Jaffe D.B."/>
            <person name="Alvarez P."/>
            <person name="Brockman W."/>
            <person name="Butler J."/>
            <person name="Chin C."/>
            <person name="Gnerre S."/>
            <person name="Grabherr M."/>
            <person name="Kleber M."/>
            <person name="Mauceli E."/>
            <person name="MacCallum I."/>
        </authorList>
    </citation>
    <scope>NUCLEOTIDE SEQUENCE [LARGE SCALE GENOMIC DNA]</scope>
    <source>
        <strain evidence="11">Tucson 15287-2541.00</strain>
    </source>
</reference>
<accession>B4J6B1</accession>
<dbReference type="HOGENOM" id="CLU_006842_0_0_1"/>
<feature type="chain" id="PRO_5002808415" evidence="8">
    <location>
        <begin position="19"/>
        <end position="349"/>
    </location>
</feature>
<keyword evidence="11" id="KW-1185">Reference proteome</keyword>
<dbReference type="Pfam" id="PF00089">
    <property type="entry name" value="Trypsin"/>
    <property type="match status" value="1"/>
</dbReference>
<comment type="subcellular location">
    <subcellularLocation>
        <location evidence="1">Membrane</location>
        <topology evidence="1">Single-pass type II membrane protein</topology>
    </subcellularLocation>
</comment>
<evidence type="ECO:0000256" key="2">
    <source>
        <dbReference type="ARBA" id="ARBA00022670"/>
    </source>
</evidence>
<dbReference type="OMA" id="CMPYPEE"/>
<dbReference type="FunFam" id="2.40.10.10:FF:000006">
    <property type="entry name" value="Serine proteinase stubble"/>
    <property type="match status" value="1"/>
</dbReference>
<dbReference type="PRINTS" id="PR00722">
    <property type="entry name" value="CHYMOTRYPSIN"/>
</dbReference>
<dbReference type="GO" id="GO:0004252">
    <property type="term" value="F:serine-type endopeptidase activity"/>
    <property type="evidence" value="ECO:0007669"/>
    <property type="project" value="InterPro"/>
</dbReference>
<keyword evidence="6" id="KW-1015">Disulfide bond</keyword>
<dbReference type="InterPro" id="IPR033116">
    <property type="entry name" value="TRYPSIN_SER"/>
</dbReference>
<dbReference type="SMART" id="SM00020">
    <property type="entry name" value="Tryp_SPc"/>
    <property type="match status" value="1"/>
</dbReference>
<dbReference type="STRING" id="7222.B4J6B1"/>
<dbReference type="PROSITE" id="PS00135">
    <property type="entry name" value="TRYPSIN_SER"/>
    <property type="match status" value="1"/>
</dbReference>
<dbReference type="KEGG" id="dgr:6560554"/>
<keyword evidence="5" id="KW-0735">Signal-anchor</keyword>
<dbReference type="eggNOG" id="KOG3627">
    <property type="taxonomic scope" value="Eukaryota"/>
</dbReference>
<dbReference type="PROSITE" id="PS00134">
    <property type="entry name" value="TRYPSIN_HIS"/>
    <property type="match status" value="1"/>
</dbReference>
<dbReference type="Gene3D" id="2.40.10.10">
    <property type="entry name" value="Trypsin-like serine proteases"/>
    <property type="match status" value="2"/>
</dbReference>
<dbReference type="InterPro" id="IPR001314">
    <property type="entry name" value="Peptidase_S1A"/>
</dbReference>
<dbReference type="InterPro" id="IPR009003">
    <property type="entry name" value="Peptidase_S1_PA"/>
</dbReference>
<evidence type="ECO:0000259" key="9">
    <source>
        <dbReference type="PROSITE" id="PS50240"/>
    </source>
</evidence>
<evidence type="ECO:0000256" key="7">
    <source>
        <dbReference type="RuleBase" id="RU363034"/>
    </source>
</evidence>
<dbReference type="FunCoup" id="B4J6B1">
    <property type="interactions" value="22"/>
</dbReference>
<dbReference type="PANTHER" id="PTHR24252">
    <property type="entry name" value="ACROSIN-RELATED"/>
    <property type="match status" value="1"/>
</dbReference>
<name>B4J6B1_DROGR</name>
<protein>
    <submittedName>
        <fullName evidence="10">GH21133</fullName>
    </submittedName>
</protein>
<dbReference type="EMBL" id="CH916367">
    <property type="protein sequence ID" value="EDW00884.1"/>
    <property type="molecule type" value="Genomic_DNA"/>
</dbReference>
<evidence type="ECO:0000256" key="4">
    <source>
        <dbReference type="ARBA" id="ARBA00022825"/>
    </source>
</evidence>
<dbReference type="Proteomes" id="UP000001070">
    <property type="component" value="Unassembled WGS sequence"/>
</dbReference>
<dbReference type="SUPFAM" id="SSF50494">
    <property type="entry name" value="Trypsin-like serine proteases"/>
    <property type="match status" value="1"/>
</dbReference>
<evidence type="ECO:0000256" key="8">
    <source>
        <dbReference type="SAM" id="SignalP"/>
    </source>
</evidence>
<dbReference type="AlphaFoldDB" id="B4J6B1"/>
<evidence type="ECO:0000313" key="10">
    <source>
        <dbReference type="EMBL" id="EDW00884.1"/>
    </source>
</evidence>
<keyword evidence="2 7" id="KW-0645">Protease</keyword>
<dbReference type="PhylomeDB" id="B4J6B1"/>
<sequence length="349" mass="38186">MRLELIWFAALQSVLVYGAKLSVVKVNVERESFLEWLSMILWPTTIKPEPESTPGSTTEIPQISNYPVGRECTCCHCGLMNNVPKIVGGHETCPQQYPWMAGILLLGHFYCAASLISDLYVLTAAHCVQDVPPEIITVRLLAHNRSNSDDPVVLDRLAVHVRAHELYDQRSFENDIALIRLEQPVTFETILRPVCLPAPDSSFDGRVGIVTGWGAQRENGFATDILQEVDVLILSQSECRNSSYTPAMITDSMLCAGYLGEGGKDACSGDSGGPLLVSLNEQEPEQYQLAGIVSWGAGCGRPDSPGVYTRVNQYLPWITDHTSDACDCTSEATPRAEQKLVVGLANCSL</sequence>
<dbReference type="CDD" id="cd00190">
    <property type="entry name" value="Tryp_SPc"/>
    <property type="match status" value="1"/>
</dbReference>
<dbReference type="PROSITE" id="PS50240">
    <property type="entry name" value="TRYPSIN_DOM"/>
    <property type="match status" value="1"/>
</dbReference>
<dbReference type="InParanoid" id="B4J6B1"/>
<evidence type="ECO:0000313" key="11">
    <source>
        <dbReference type="Proteomes" id="UP000001070"/>
    </source>
</evidence>
<feature type="domain" description="Peptidase S1" evidence="9">
    <location>
        <begin position="86"/>
        <end position="323"/>
    </location>
</feature>
<dbReference type="InterPro" id="IPR043504">
    <property type="entry name" value="Peptidase_S1_PA_chymotrypsin"/>
</dbReference>
<evidence type="ECO:0000256" key="6">
    <source>
        <dbReference type="ARBA" id="ARBA00023157"/>
    </source>
</evidence>
<organism evidence="11">
    <name type="scientific">Drosophila grimshawi</name>
    <name type="common">Hawaiian fruit fly</name>
    <name type="synonym">Idiomyia grimshawi</name>
    <dbReference type="NCBI Taxonomy" id="7222"/>
    <lineage>
        <taxon>Eukaryota</taxon>
        <taxon>Metazoa</taxon>
        <taxon>Ecdysozoa</taxon>
        <taxon>Arthropoda</taxon>
        <taxon>Hexapoda</taxon>
        <taxon>Insecta</taxon>
        <taxon>Pterygota</taxon>
        <taxon>Neoptera</taxon>
        <taxon>Endopterygota</taxon>
        <taxon>Diptera</taxon>
        <taxon>Brachycera</taxon>
        <taxon>Muscomorpha</taxon>
        <taxon>Ephydroidea</taxon>
        <taxon>Drosophilidae</taxon>
        <taxon>Drosophila</taxon>
        <taxon>Hawaiian Drosophila</taxon>
    </lineage>
</organism>